<dbReference type="Proteomes" id="UP001064087">
    <property type="component" value="Chromosome"/>
</dbReference>
<name>A0ABY6DBS3_9RHOB</name>
<evidence type="ECO:0000313" key="2">
    <source>
        <dbReference type="Proteomes" id="UP001064087"/>
    </source>
</evidence>
<dbReference type="RefSeq" id="WP_263047753.1">
    <property type="nucleotide sequence ID" value="NZ_CP106738.1"/>
</dbReference>
<sequence length="153" mass="17386">MWNVVNFGKWKGKGKSLPQILVSDPDWFFWALESGAFKGPLATQAETLAHRARAIRLPPALAGTHCVRHWLSFDGKYHGFELIETTQGPHHGSSSEARRLLLNMEFPRKVQQYDKLGCKHMMKSFKQHWFGGKPFAKAKVEAFFSDPANFDAV</sequence>
<protein>
    <submittedName>
        <fullName evidence="1">Uncharacterized protein</fullName>
    </submittedName>
</protein>
<gene>
    <name evidence="1" type="ORF">N7U68_18420</name>
</gene>
<organism evidence="1 2">
    <name type="scientific">Roseovarius pelagicus</name>
    <dbReference type="NCBI Taxonomy" id="2980108"/>
    <lineage>
        <taxon>Bacteria</taxon>
        <taxon>Pseudomonadati</taxon>
        <taxon>Pseudomonadota</taxon>
        <taxon>Alphaproteobacteria</taxon>
        <taxon>Rhodobacterales</taxon>
        <taxon>Roseobacteraceae</taxon>
        <taxon>Roseovarius</taxon>
    </lineage>
</organism>
<keyword evidence="2" id="KW-1185">Reference proteome</keyword>
<reference evidence="1" key="1">
    <citation type="submission" date="2022-10" db="EMBL/GenBank/DDBJ databases">
        <title>Roseovarius pelagicus sp. nov., isolated from Arctic seawater.</title>
        <authorList>
            <person name="Hong Y.W."/>
            <person name="Hwang C.Y."/>
        </authorList>
    </citation>
    <scope>NUCLEOTIDE SEQUENCE</scope>
    <source>
        <strain evidence="1">HL-MP18</strain>
    </source>
</reference>
<accession>A0ABY6DBS3</accession>
<evidence type="ECO:0000313" key="1">
    <source>
        <dbReference type="EMBL" id="UXX83025.1"/>
    </source>
</evidence>
<dbReference type="EMBL" id="CP106738">
    <property type="protein sequence ID" value="UXX83025.1"/>
    <property type="molecule type" value="Genomic_DNA"/>
</dbReference>
<proteinExistence type="predicted"/>